<dbReference type="InterPro" id="IPR001789">
    <property type="entry name" value="Sig_transdc_resp-reg_receiver"/>
</dbReference>
<comment type="caution">
    <text evidence="4">The sequence shown here is derived from an EMBL/GenBank/DDBJ whole genome shotgun (WGS) entry which is preliminary data.</text>
</comment>
<feature type="modified residue" description="4-aspartylphosphate" evidence="2">
    <location>
        <position position="58"/>
    </location>
</feature>
<dbReference type="PROSITE" id="PS50110">
    <property type="entry name" value="RESPONSE_REGULATORY"/>
    <property type="match status" value="1"/>
</dbReference>
<dbReference type="Gene3D" id="3.40.50.2300">
    <property type="match status" value="1"/>
</dbReference>
<gene>
    <name evidence="4" type="ORF">HY221_01465</name>
</gene>
<dbReference type="InterPro" id="IPR011006">
    <property type="entry name" value="CheY-like_superfamily"/>
</dbReference>
<name>A0A932QYS2_9BACT</name>
<evidence type="ECO:0000313" key="5">
    <source>
        <dbReference type="Proteomes" id="UP000753196"/>
    </source>
</evidence>
<keyword evidence="1 2" id="KW-0597">Phosphoprotein</keyword>
<organism evidence="4 5">
    <name type="scientific">Candidatus Sungiibacteriota bacterium</name>
    <dbReference type="NCBI Taxonomy" id="2750080"/>
    <lineage>
        <taxon>Bacteria</taxon>
        <taxon>Candidatus Sungiibacteriota</taxon>
    </lineage>
</organism>
<dbReference type="SMART" id="SM00448">
    <property type="entry name" value="REC"/>
    <property type="match status" value="1"/>
</dbReference>
<dbReference type="PANTHER" id="PTHR44591">
    <property type="entry name" value="STRESS RESPONSE REGULATOR PROTEIN 1"/>
    <property type="match status" value="1"/>
</dbReference>
<sequence>MADGEKKQRVLLIEDDVFMGDLLAQAVAHAGFDIMNAKTSDEGVKVFQEWHPDLILLDLILPDQNGFEALRQIRRMPGGLDTKVIIVSNLSRETQWDEAKRLGVLDYLIKSNFSLDEIIQKVKEVLNTP</sequence>
<evidence type="ECO:0000259" key="3">
    <source>
        <dbReference type="PROSITE" id="PS50110"/>
    </source>
</evidence>
<feature type="domain" description="Response regulatory" evidence="3">
    <location>
        <begin position="9"/>
        <end position="125"/>
    </location>
</feature>
<evidence type="ECO:0000256" key="2">
    <source>
        <dbReference type="PROSITE-ProRule" id="PRU00169"/>
    </source>
</evidence>
<dbReference type="AlphaFoldDB" id="A0A932QYS2"/>
<dbReference type="EMBL" id="JACQCR010000032">
    <property type="protein sequence ID" value="MBI3630983.1"/>
    <property type="molecule type" value="Genomic_DNA"/>
</dbReference>
<dbReference type="Proteomes" id="UP000753196">
    <property type="component" value="Unassembled WGS sequence"/>
</dbReference>
<reference evidence="4" key="1">
    <citation type="submission" date="2020-07" db="EMBL/GenBank/DDBJ databases">
        <title>Huge and variable diversity of episymbiotic CPR bacteria and DPANN archaea in groundwater ecosystems.</title>
        <authorList>
            <person name="He C.Y."/>
            <person name="Keren R."/>
            <person name="Whittaker M."/>
            <person name="Farag I.F."/>
            <person name="Doudna J."/>
            <person name="Cate J.H.D."/>
            <person name="Banfield J.F."/>
        </authorList>
    </citation>
    <scope>NUCLEOTIDE SEQUENCE</scope>
    <source>
        <strain evidence="4">NC_groundwater_973_Pr1_S-0.2um_54_13</strain>
    </source>
</reference>
<dbReference type="GO" id="GO:0000160">
    <property type="term" value="P:phosphorelay signal transduction system"/>
    <property type="evidence" value="ECO:0007669"/>
    <property type="project" value="InterPro"/>
</dbReference>
<evidence type="ECO:0000256" key="1">
    <source>
        <dbReference type="ARBA" id="ARBA00022553"/>
    </source>
</evidence>
<dbReference type="InterPro" id="IPR050595">
    <property type="entry name" value="Bact_response_regulator"/>
</dbReference>
<accession>A0A932QYS2</accession>
<dbReference type="PANTHER" id="PTHR44591:SF3">
    <property type="entry name" value="RESPONSE REGULATORY DOMAIN-CONTAINING PROTEIN"/>
    <property type="match status" value="1"/>
</dbReference>
<proteinExistence type="predicted"/>
<protein>
    <submittedName>
        <fullName evidence="4">Response regulator</fullName>
    </submittedName>
</protein>
<evidence type="ECO:0000313" key="4">
    <source>
        <dbReference type="EMBL" id="MBI3630983.1"/>
    </source>
</evidence>
<dbReference type="Pfam" id="PF00072">
    <property type="entry name" value="Response_reg"/>
    <property type="match status" value="1"/>
</dbReference>
<dbReference type="SUPFAM" id="SSF52172">
    <property type="entry name" value="CheY-like"/>
    <property type="match status" value="1"/>
</dbReference>